<dbReference type="RefSeq" id="WP_367680893.1">
    <property type="nucleotide sequence ID" value="NZ_OZ060371.1"/>
</dbReference>
<evidence type="ECO:0000256" key="7">
    <source>
        <dbReference type="ARBA" id="ARBA00023136"/>
    </source>
</evidence>
<dbReference type="GO" id="GO:0005886">
    <property type="term" value="C:plasma membrane"/>
    <property type="evidence" value="ECO:0007669"/>
    <property type="project" value="UniProtKB-SubCell"/>
</dbReference>
<keyword evidence="2 9" id="KW-1003">Cell membrane</keyword>
<evidence type="ECO:0000256" key="3">
    <source>
        <dbReference type="ARBA" id="ARBA00022679"/>
    </source>
</evidence>
<evidence type="ECO:0000256" key="6">
    <source>
        <dbReference type="ARBA" id="ARBA00023133"/>
    </source>
</evidence>
<feature type="transmembrane region" description="Helical" evidence="9">
    <location>
        <begin position="36"/>
        <end position="58"/>
    </location>
</feature>
<comment type="similarity">
    <text evidence="9">Belongs to the UbiA prenyltransferase family. Protoheme IX farnesyltransferase subfamily.</text>
</comment>
<dbReference type="Pfam" id="PF01040">
    <property type="entry name" value="UbiA"/>
    <property type="match status" value="1"/>
</dbReference>
<evidence type="ECO:0000256" key="9">
    <source>
        <dbReference type="HAMAP-Rule" id="MF_00154"/>
    </source>
</evidence>
<dbReference type="PANTHER" id="PTHR43448:SF2">
    <property type="entry name" value="PROTOHEME IX FARNESYLTRANSFERASE, MITOCHONDRIAL"/>
    <property type="match status" value="1"/>
</dbReference>
<feature type="transmembrane region" description="Helical" evidence="9">
    <location>
        <begin position="231"/>
        <end position="251"/>
    </location>
</feature>
<evidence type="ECO:0000256" key="8">
    <source>
        <dbReference type="ARBA" id="ARBA00047690"/>
    </source>
</evidence>
<gene>
    <name evidence="9 10" type="primary">cyoE</name>
    <name evidence="10" type="ORF">BUANCORI2928_358</name>
</gene>
<dbReference type="InterPro" id="IPR000537">
    <property type="entry name" value="UbiA_prenyltransferase"/>
</dbReference>
<dbReference type="GO" id="GO:0008495">
    <property type="term" value="F:protoheme IX farnesyltransferase activity"/>
    <property type="evidence" value="ECO:0007669"/>
    <property type="project" value="UniProtKB-UniRule"/>
</dbReference>
<dbReference type="NCBIfam" id="TIGR01473">
    <property type="entry name" value="cyoE_ctaB"/>
    <property type="match status" value="1"/>
</dbReference>
<evidence type="ECO:0000256" key="2">
    <source>
        <dbReference type="ARBA" id="ARBA00022475"/>
    </source>
</evidence>
<organism evidence="10">
    <name type="scientific">Buchnera aphidicola</name>
    <name type="common">Anoecia corni</name>
    <dbReference type="NCBI Taxonomy" id="2994477"/>
    <lineage>
        <taxon>Bacteria</taxon>
        <taxon>Pseudomonadati</taxon>
        <taxon>Pseudomonadota</taxon>
        <taxon>Gammaproteobacteria</taxon>
        <taxon>Enterobacterales</taxon>
        <taxon>Erwiniaceae</taxon>
        <taxon>Buchnera</taxon>
    </lineage>
</organism>
<dbReference type="CDD" id="cd13957">
    <property type="entry name" value="PT_UbiA_Cox10"/>
    <property type="match status" value="1"/>
</dbReference>
<comment type="function">
    <text evidence="9">Converts heme B (protoheme IX) to heme O by substitution of the vinyl group on carbon 2 of heme B porphyrin ring with a hydroxyethyl farnesyl side group.</text>
</comment>
<feature type="transmembrane region" description="Helical" evidence="9">
    <location>
        <begin position="79"/>
        <end position="102"/>
    </location>
</feature>
<comment type="pathway">
    <text evidence="9">Porphyrin-containing compound metabolism; heme O biosynthesis; heme O from protoheme: step 1/1.</text>
</comment>
<evidence type="ECO:0000256" key="5">
    <source>
        <dbReference type="ARBA" id="ARBA00022989"/>
    </source>
</evidence>
<dbReference type="EC" id="2.5.1.141" evidence="9"/>
<proteinExistence type="inferred from homology"/>
<evidence type="ECO:0000256" key="1">
    <source>
        <dbReference type="ARBA" id="ARBA00004141"/>
    </source>
</evidence>
<name>A0AAT9IHB6_9GAMM</name>
<protein>
    <recommendedName>
        <fullName evidence="9">Protoheme IX farnesyltransferase</fullName>
        <ecNumber evidence="9">2.5.1.141</ecNumber>
    </recommendedName>
    <alternativeName>
        <fullName evidence="9">Heme B farnesyltransferase</fullName>
    </alternativeName>
    <alternativeName>
        <fullName evidence="9">Heme O synthase</fullName>
    </alternativeName>
</protein>
<dbReference type="InterPro" id="IPR006369">
    <property type="entry name" value="Protohaem_IX_farnesylTrfase"/>
</dbReference>
<evidence type="ECO:0000256" key="4">
    <source>
        <dbReference type="ARBA" id="ARBA00022692"/>
    </source>
</evidence>
<keyword evidence="4 9" id="KW-0812">Transmembrane</keyword>
<dbReference type="EMBL" id="OZ060371">
    <property type="protein sequence ID" value="CAL4043640.1"/>
    <property type="molecule type" value="Genomic_DNA"/>
</dbReference>
<sequence length="286" mass="33486">MINYFYIIKPRIIVGNLISLIGGFFLASRGTVIWDLLFFSLTGTLFVIASACVFNNVIDIDLDKKMNRTKNRVLPKKLISVKNACVYGILLAVIGFNIIYFYVNHLCFYLIMFAFFIYIFAYTLLTKRYSVYSTFIGSLAGAIPPIIGYCSVRDKIDLCSLLLYFSLIFWQISHFYSIALHYLEDYRKSGMPILPVYKNIKITKIYIILFIIFYIVVNTILLYFSYVKIQYFITLAIFSFLWLFLAIYGLFIHVNLRLWSKNLFIFSLLTICVNMLLMITDNFRFL</sequence>
<keyword evidence="6 9" id="KW-0350">Heme biosynthesis</keyword>
<feature type="transmembrane region" description="Helical" evidence="9">
    <location>
        <begin position="132"/>
        <end position="149"/>
    </location>
</feature>
<dbReference type="HAMAP" id="MF_00154">
    <property type="entry name" value="CyoE_CtaB"/>
    <property type="match status" value="1"/>
</dbReference>
<comment type="subcellular location">
    <subcellularLocation>
        <location evidence="9">Cell membrane</location>
        <topology evidence="9">Multi-pass membrane protein</topology>
    </subcellularLocation>
    <subcellularLocation>
        <location evidence="1">Membrane</location>
        <topology evidence="1">Multi-pass membrane protein</topology>
    </subcellularLocation>
</comment>
<keyword evidence="7 9" id="KW-0472">Membrane</keyword>
<comment type="miscellaneous">
    <text evidence="9">Carbon 2 of the heme B porphyrin ring is defined according to the Fischer nomenclature.</text>
</comment>
<feature type="transmembrane region" description="Helical" evidence="9">
    <location>
        <begin position="12"/>
        <end position="30"/>
    </location>
</feature>
<dbReference type="Gene3D" id="1.10.357.140">
    <property type="entry name" value="UbiA prenyltransferase"/>
    <property type="match status" value="1"/>
</dbReference>
<evidence type="ECO:0000313" key="10">
    <source>
        <dbReference type="EMBL" id="CAL4043640.1"/>
    </source>
</evidence>
<feature type="transmembrane region" description="Helical" evidence="9">
    <location>
        <begin position="204"/>
        <end position="225"/>
    </location>
</feature>
<feature type="transmembrane region" description="Helical" evidence="9">
    <location>
        <begin position="161"/>
        <end position="183"/>
    </location>
</feature>
<dbReference type="GO" id="GO:0048034">
    <property type="term" value="P:heme O biosynthetic process"/>
    <property type="evidence" value="ECO:0007669"/>
    <property type="project" value="UniProtKB-UniRule"/>
</dbReference>
<accession>A0AAT9IHB6</accession>
<dbReference type="PANTHER" id="PTHR43448">
    <property type="entry name" value="PROTOHEME IX FARNESYLTRANSFERASE, MITOCHONDRIAL"/>
    <property type="match status" value="1"/>
</dbReference>
<feature type="transmembrane region" description="Helical" evidence="9">
    <location>
        <begin position="108"/>
        <end position="125"/>
    </location>
</feature>
<dbReference type="AlphaFoldDB" id="A0AAT9IHB6"/>
<reference evidence="10" key="1">
    <citation type="submission" date="2024-06" db="EMBL/GenBank/DDBJ databases">
        <authorList>
            <person name="Manzano-Marin A."/>
            <person name="Manzano-Marin A."/>
            <person name="Alejandro Manzano Marin A."/>
        </authorList>
    </citation>
    <scope>NUCLEOTIDE SEQUENCE</scope>
    <source>
        <strain evidence="10">Ancorni-2928</strain>
    </source>
</reference>
<dbReference type="PROSITE" id="PS00943">
    <property type="entry name" value="UBIA"/>
    <property type="match status" value="1"/>
</dbReference>
<dbReference type="InterPro" id="IPR030470">
    <property type="entry name" value="UbiA_prenylTrfase_CS"/>
</dbReference>
<dbReference type="NCBIfam" id="NF003348">
    <property type="entry name" value="PRK04375.1-1"/>
    <property type="match status" value="1"/>
</dbReference>
<keyword evidence="3 9" id="KW-0808">Transferase</keyword>
<keyword evidence="5 9" id="KW-1133">Transmembrane helix</keyword>
<comment type="catalytic activity">
    <reaction evidence="8 9">
        <text>heme b + (2E,6E)-farnesyl diphosphate + H2O = Fe(II)-heme o + diphosphate</text>
        <dbReference type="Rhea" id="RHEA:28070"/>
        <dbReference type="ChEBI" id="CHEBI:15377"/>
        <dbReference type="ChEBI" id="CHEBI:33019"/>
        <dbReference type="ChEBI" id="CHEBI:60344"/>
        <dbReference type="ChEBI" id="CHEBI:60530"/>
        <dbReference type="ChEBI" id="CHEBI:175763"/>
        <dbReference type="EC" id="2.5.1.141"/>
    </reaction>
</comment>
<feature type="transmembrane region" description="Helical" evidence="9">
    <location>
        <begin position="263"/>
        <end position="280"/>
    </location>
</feature>
<dbReference type="InterPro" id="IPR044878">
    <property type="entry name" value="UbiA_sf"/>
</dbReference>